<dbReference type="GO" id="GO:0000793">
    <property type="term" value="C:condensed chromosome"/>
    <property type="evidence" value="ECO:0007669"/>
    <property type="project" value="TreeGrafter"/>
</dbReference>
<evidence type="ECO:0000313" key="2">
    <source>
        <dbReference type="Proteomes" id="UP000838756"/>
    </source>
</evidence>
<sequence>MTPEKVMVMVWWSSACVFHHSFLQNCMSITTDVYCAELQKMMEKLAHLQPALVNPLFPLLLLDNARPHTALQTVTKLRELGLEALPHPPYSPDLAPTDYYFFQNLDNFLRGKKFTPFSFEEFVFSRPADI</sequence>
<evidence type="ECO:0000313" key="1">
    <source>
        <dbReference type="EMBL" id="CAH2243067.1"/>
    </source>
</evidence>
<dbReference type="OrthoDB" id="616263at2759"/>
<dbReference type="Proteomes" id="UP000838756">
    <property type="component" value="Unassembled WGS sequence"/>
</dbReference>
<dbReference type="Gene3D" id="3.30.420.10">
    <property type="entry name" value="Ribonuclease H-like superfamily/Ribonuclease H"/>
    <property type="match status" value="1"/>
</dbReference>
<dbReference type="PANTHER" id="PTHR46060">
    <property type="entry name" value="MARINER MOS1 TRANSPOSASE-LIKE PROTEIN"/>
    <property type="match status" value="1"/>
</dbReference>
<dbReference type="GO" id="GO:0003690">
    <property type="term" value="F:double-stranded DNA binding"/>
    <property type="evidence" value="ECO:0007669"/>
    <property type="project" value="TreeGrafter"/>
</dbReference>
<dbReference type="GO" id="GO:0046975">
    <property type="term" value="F:histone H3K36 methyltransferase activity"/>
    <property type="evidence" value="ECO:0007669"/>
    <property type="project" value="TreeGrafter"/>
</dbReference>
<dbReference type="InterPro" id="IPR036397">
    <property type="entry name" value="RNaseH_sf"/>
</dbReference>
<protein>
    <submittedName>
        <fullName evidence="1">Jg18674 protein</fullName>
    </submittedName>
</protein>
<gene>
    <name evidence="1" type="primary">jg18674</name>
    <name evidence="1" type="ORF">PAEG_LOCUS19272</name>
</gene>
<dbReference type="GO" id="GO:0015074">
    <property type="term" value="P:DNA integration"/>
    <property type="evidence" value="ECO:0007669"/>
    <property type="project" value="TreeGrafter"/>
</dbReference>
<dbReference type="GO" id="GO:0035861">
    <property type="term" value="C:site of double-strand break"/>
    <property type="evidence" value="ECO:0007669"/>
    <property type="project" value="TreeGrafter"/>
</dbReference>
<dbReference type="AlphaFoldDB" id="A0A8S4RWI6"/>
<dbReference type="GO" id="GO:0003697">
    <property type="term" value="F:single-stranded DNA binding"/>
    <property type="evidence" value="ECO:0007669"/>
    <property type="project" value="TreeGrafter"/>
</dbReference>
<dbReference type="GO" id="GO:0000729">
    <property type="term" value="P:DNA double-strand break processing"/>
    <property type="evidence" value="ECO:0007669"/>
    <property type="project" value="TreeGrafter"/>
</dbReference>
<dbReference type="Pfam" id="PF01359">
    <property type="entry name" value="Transposase_1"/>
    <property type="match status" value="1"/>
</dbReference>
<keyword evidence="2" id="KW-1185">Reference proteome</keyword>
<reference evidence="1" key="1">
    <citation type="submission" date="2022-03" db="EMBL/GenBank/DDBJ databases">
        <authorList>
            <person name="Lindestad O."/>
        </authorList>
    </citation>
    <scope>NUCLEOTIDE SEQUENCE</scope>
</reference>
<dbReference type="InterPro" id="IPR052709">
    <property type="entry name" value="Transposase-MT_Hybrid"/>
</dbReference>
<dbReference type="GO" id="GO:0031297">
    <property type="term" value="P:replication fork processing"/>
    <property type="evidence" value="ECO:0007669"/>
    <property type="project" value="TreeGrafter"/>
</dbReference>
<dbReference type="PROSITE" id="PS51257">
    <property type="entry name" value="PROKAR_LIPOPROTEIN"/>
    <property type="match status" value="1"/>
</dbReference>
<organism evidence="1 2">
    <name type="scientific">Pararge aegeria aegeria</name>
    <dbReference type="NCBI Taxonomy" id="348720"/>
    <lineage>
        <taxon>Eukaryota</taxon>
        <taxon>Metazoa</taxon>
        <taxon>Ecdysozoa</taxon>
        <taxon>Arthropoda</taxon>
        <taxon>Hexapoda</taxon>
        <taxon>Insecta</taxon>
        <taxon>Pterygota</taxon>
        <taxon>Neoptera</taxon>
        <taxon>Endopterygota</taxon>
        <taxon>Lepidoptera</taxon>
        <taxon>Glossata</taxon>
        <taxon>Ditrysia</taxon>
        <taxon>Papilionoidea</taxon>
        <taxon>Nymphalidae</taxon>
        <taxon>Satyrinae</taxon>
        <taxon>Satyrini</taxon>
        <taxon>Parargina</taxon>
        <taxon>Pararge</taxon>
    </lineage>
</organism>
<dbReference type="EMBL" id="CAKXAJ010025712">
    <property type="protein sequence ID" value="CAH2243067.1"/>
    <property type="molecule type" value="Genomic_DNA"/>
</dbReference>
<dbReference type="InterPro" id="IPR001888">
    <property type="entry name" value="Transposase_1"/>
</dbReference>
<dbReference type="GO" id="GO:0044547">
    <property type="term" value="F:DNA topoisomerase binding"/>
    <property type="evidence" value="ECO:0007669"/>
    <property type="project" value="TreeGrafter"/>
</dbReference>
<dbReference type="GO" id="GO:0042800">
    <property type="term" value="F:histone H3K4 methyltransferase activity"/>
    <property type="evidence" value="ECO:0007669"/>
    <property type="project" value="TreeGrafter"/>
</dbReference>
<dbReference type="GO" id="GO:0006303">
    <property type="term" value="P:double-strand break repair via nonhomologous end joining"/>
    <property type="evidence" value="ECO:0007669"/>
    <property type="project" value="TreeGrafter"/>
</dbReference>
<dbReference type="GO" id="GO:0005634">
    <property type="term" value="C:nucleus"/>
    <property type="evidence" value="ECO:0007669"/>
    <property type="project" value="TreeGrafter"/>
</dbReference>
<accession>A0A8S4RWI6</accession>
<dbReference type="GO" id="GO:0044774">
    <property type="term" value="P:mitotic DNA integrity checkpoint signaling"/>
    <property type="evidence" value="ECO:0007669"/>
    <property type="project" value="TreeGrafter"/>
</dbReference>
<comment type="caution">
    <text evidence="1">The sequence shown here is derived from an EMBL/GenBank/DDBJ whole genome shotgun (WGS) entry which is preliminary data.</text>
</comment>
<proteinExistence type="predicted"/>
<dbReference type="GO" id="GO:0000014">
    <property type="term" value="F:single-stranded DNA endodeoxyribonuclease activity"/>
    <property type="evidence" value="ECO:0007669"/>
    <property type="project" value="TreeGrafter"/>
</dbReference>
<name>A0A8S4RWI6_9NEOP</name>
<dbReference type="PANTHER" id="PTHR46060:SF2">
    <property type="entry name" value="HISTONE-LYSINE N-METHYLTRANSFERASE SETMAR"/>
    <property type="match status" value="1"/>
</dbReference>